<dbReference type="InterPro" id="IPR036439">
    <property type="entry name" value="Dockerin_dom_sf"/>
</dbReference>
<feature type="signal peptide" evidence="2">
    <location>
        <begin position="1"/>
        <end position="48"/>
    </location>
</feature>
<dbReference type="InterPro" id="IPR018247">
    <property type="entry name" value="EF_Hand_1_Ca_BS"/>
</dbReference>
<dbReference type="InterPro" id="IPR002105">
    <property type="entry name" value="Dockerin_1_rpt"/>
</dbReference>
<feature type="region of interest" description="Disordered" evidence="1">
    <location>
        <begin position="1"/>
        <end position="22"/>
    </location>
</feature>
<dbReference type="PANTHER" id="PTHR42678">
    <property type="entry name" value="AMIDASE"/>
    <property type="match status" value="1"/>
</dbReference>
<name>A0ABX8GIX0_9CELL</name>
<dbReference type="Proteomes" id="UP000679335">
    <property type="component" value="Chromosome"/>
</dbReference>
<keyword evidence="2" id="KW-0732">Signal</keyword>
<proteinExistence type="predicted"/>
<feature type="domain" description="Amidase" evidence="3">
    <location>
        <begin position="152"/>
        <end position="604"/>
    </location>
</feature>
<dbReference type="SUPFAM" id="SSF75304">
    <property type="entry name" value="Amidase signature (AS) enzymes"/>
    <property type="match status" value="1"/>
</dbReference>
<dbReference type="PROSITE" id="PS00018">
    <property type="entry name" value="EF_HAND_1"/>
    <property type="match status" value="1"/>
</dbReference>
<reference evidence="4 5" key="1">
    <citation type="submission" date="2021-05" db="EMBL/GenBank/DDBJ databases">
        <title>Novel species in genus Cellulomonas.</title>
        <authorList>
            <person name="Zhang G."/>
        </authorList>
    </citation>
    <scope>NUCLEOTIDE SEQUENCE [LARGE SCALE GENOMIC DNA]</scope>
    <source>
        <strain evidence="5">zg-ZUI157</strain>
    </source>
</reference>
<protein>
    <recommendedName>
        <fullName evidence="3">Amidase domain-containing protein</fullName>
    </recommendedName>
</protein>
<dbReference type="InterPro" id="IPR020556">
    <property type="entry name" value="Amidase_CS"/>
</dbReference>
<dbReference type="Pfam" id="PF00404">
    <property type="entry name" value="Dockerin_1"/>
    <property type="match status" value="1"/>
</dbReference>
<dbReference type="Pfam" id="PF01425">
    <property type="entry name" value="Amidase"/>
    <property type="match status" value="1"/>
</dbReference>
<keyword evidence="5" id="KW-1185">Reference proteome</keyword>
<dbReference type="Gene3D" id="3.90.1300.10">
    <property type="entry name" value="Amidase signature (AS) domain"/>
    <property type="match status" value="1"/>
</dbReference>
<dbReference type="InterPro" id="IPR023631">
    <property type="entry name" value="Amidase_dom"/>
</dbReference>
<dbReference type="SUPFAM" id="SSF63446">
    <property type="entry name" value="Type I dockerin domain"/>
    <property type="match status" value="1"/>
</dbReference>
<evidence type="ECO:0000256" key="1">
    <source>
        <dbReference type="SAM" id="MobiDB-lite"/>
    </source>
</evidence>
<evidence type="ECO:0000313" key="5">
    <source>
        <dbReference type="Proteomes" id="UP000679335"/>
    </source>
</evidence>
<feature type="compositionally biased region" description="Basic and acidic residues" evidence="1">
    <location>
        <begin position="11"/>
        <end position="22"/>
    </location>
</feature>
<dbReference type="PANTHER" id="PTHR42678:SF34">
    <property type="entry name" value="OS04G0183300 PROTEIN"/>
    <property type="match status" value="1"/>
</dbReference>
<dbReference type="Gene3D" id="1.10.1330.10">
    <property type="entry name" value="Dockerin domain"/>
    <property type="match status" value="1"/>
</dbReference>
<accession>A0ABX8GIX0</accession>
<organism evidence="4 5">
    <name type="scientific">Cellulomonas dongxiuzhuiae</name>
    <dbReference type="NCBI Taxonomy" id="2819979"/>
    <lineage>
        <taxon>Bacteria</taxon>
        <taxon>Bacillati</taxon>
        <taxon>Actinomycetota</taxon>
        <taxon>Actinomycetes</taxon>
        <taxon>Micrococcales</taxon>
        <taxon>Cellulomonadaceae</taxon>
        <taxon>Cellulomonas</taxon>
    </lineage>
</organism>
<gene>
    <name evidence="4" type="ORF">KKR89_14990</name>
</gene>
<evidence type="ECO:0000313" key="4">
    <source>
        <dbReference type="EMBL" id="QWC15581.1"/>
    </source>
</evidence>
<dbReference type="EMBL" id="CP076023">
    <property type="protein sequence ID" value="QWC15581.1"/>
    <property type="molecule type" value="Genomic_DNA"/>
</dbReference>
<evidence type="ECO:0000256" key="2">
    <source>
        <dbReference type="SAM" id="SignalP"/>
    </source>
</evidence>
<dbReference type="PROSITE" id="PS00571">
    <property type="entry name" value="AMIDASES"/>
    <property type="match status" value="1"/>
</dbReference>
<sequence length="627" mass="63852">MSRPGTAPTDPTRRSRPVDRPQLRRSVTAVAVTGALALAGAVAAPATAAPAAAAPGGAFLTPYLTELDVTGDRQVTTADLDVVAAHLGATAGSSGWTEVAVADVDGDGTLTLTDLAQVSQRMVYDDGAFELVEASVLDMQAAMNAGVTTSVEITQAYLERITAYDDTLVDTGAGGRPLSSIIAVSDVALAAAAAADAERAAHGMTSPLLGVPVAVKDNYDTLDMPTTGGCGCWQDNQTTTDATMVAGLREAGAVVLAKAGLDEFAYGFVSEYSAGLPVGGTVRIASPYATSRSAGGSSGGTGAAIAANLAGIGFGTDTGGSIRVPSSYNQLVGVRPTVGLASRDGIIPLALSQDTGGPMARSVLDAAVALDAVVGVDDADPVTASQAGLVPESYAASLDADALDGARIGYLPSMIGTNRTTVRLWAEARAALEARGATLVEVPSSAELNAVLAEPSGSTDEFRRDLAGYVERHLSPAVQARTIEDILAGGHYVTSRRSTYLQRAAVTDEQYEAWAGPQGSHTRALANGRTFVTQLLDDLDLDAMAYPSGTPYGTHSTNMRLSPNSGLPAVTVPMGQATAADATITGAGVNLELVGRAFDEGTLLGLAYDFEQTTRARTSPALYGPLG</sequence>
<dbReference type="InterPro" id="IPR036928">
    <property type="entry name" value="AS_sf"/>
</dbReference>
<evidence type="ECO:0000259" key="3">
    <source>
        <dbReference type="Pfam" id="PF01425"/>
    </source>
</evidence>
<feature type="chain" id="PRO_5047152662" description="Amidase domain-containing protein" evidence="2">
    <location>
        <begin position="49"/>
        <end position="627"/>
    </location>
</feature>